<keyword evidence="1" id="KW-1133">Transmembrane helix</keyword>
<feature type="transmembrane region" description="Helical" evidence="1">
    <location>
        <begin position="135"/>
        <end position="156"/>
    </location>
</feature>
<sequence>MTQKGVERFLSVLYISSVVTSMTSMICIAILWQYWALILNACISIDCGCILYSKNTFGTFAGGDGKFCKFGVYGLVPTALLDLCLAVYHGYRSCIKKELNIPIRTYNDDSRDFNIIEPSRVEIRPRQRISSYQKWMPFVCLAILLSCLSLSHAIIITDGFYKTCDHYRVMLIQVLGSTGREAELIHNRLSCGAIFDFLDYLRPNDTWSRDKLPNSGLVFLLAIFSTWYNFISWMVASMLYYFMLHNETFYIYTVWKIHYENCSMKRINRLYDTCVPSFFNTFSLIKIKEGKRGKNHTILYSVLFIFSR</sequence>
<dbReference type="Proteomes" id="UP000835206">
    <property type="component" value="Chromosome 4"/>
</dbReference>
<name>A0A9C6S404_BOMTE</name>
<keyword evidence="1" id="KW-0812">Transmembrane</keyword>
<feature type="transmembrane region" description="Helical" evidence="1">
    <location>
        <begin position="12"/>
        <end position="35"/>
    </location>
</feature>
<protein>
    <submittedName>
        <fullName evidence="3 4">Uncharacterized protein LOC100651243 isoform X1</fullName>
    </submittedName>
</protein>
<feature type="transmembrane region" description="Helical" evidence="1">
    <location>
        <begin position="70"/>
        <end position="91"/>
    </location>
</feature>
<dbReference type="AlphaFoldDB" id="A0A9C6S404"/>
<dbReference type="OrthoDB" id="8186944at2759"/>
<dbReference type="RefSeq" id="XP_048260993.1">
    <property type="nucleotide sequence ID" value="XM_048405036.1"/>
</dbReference>
<keyword evidence="1" id="KW-0472">Membrane</keyword>
<evidence type="ECO:0000256" key="1">
    <source>
        <dbReference type="SAM" id="Phobius"/>
    </source>
</evidence>
<dbReference type="RefSeq" id="XP_048260994.1">
    <property type="nucleotide sequence ID" value="XM_048405037.1"/>
</dbReference>
<evidence type="ECO:0000313" key="2">
    <source>
        <dbReference type="Proteomes" id="UP000835206"/>
    </source>
</evidence>
<accession>A0A9C6S404</accession>
<reference evidence="3 4" key="1">
    <citation type="submission" date="2025-04" db="UniProtKB">
        <authorList>
            <consortium name="RefSeq"/>
        </authorList>
    </citation>
    <scope>IDENTIFICATION</scope>
</reference>
<gene>
    <name evidence="3 4" type="primary">LOC100651243</name>
</gene>
<evidence type="ECO:0000313" key="3">
    <source>
        <dbReference type="RefSeq" id="XP_048260993.1"/>
    </source>
</evidence>
<feature type="transmembrane region" description="Helical" evidence="1">
    <location>
        <begin position="217"/>
        <end position="242"/>
    </location>
</feature>
<keyword evidence="2" id="KW-1185">Reference proteome</keyword>
<proteinExistence type="predicted"/>
<evidence type="ECO:0000313" key="4">
    <source>
        <dbReference type="RefSeq" id="XP_048260994.1"/>
    </source>
</evidence>
<organism evidence="2 4">
    <name type="scientific">Bombus terrestris</name>
    <name type="common">Buff-tailed bumblebee</name>
    <name type="synonym">Apis terrestris</name>
    <dbReference type="NCBI Taxonomy" id="30195"/>
    <lineage>
        <taxon>Eukaryota</taxon>
        <taxon>Metazoa</taxon>
        <taxon>Ecdysozoa</taxon>
        <taxon>Arthropoda</taxon>
        <taxon>Hexapoda</taxon>
        <taxon>Insecta</taxon>
        <taxon>Pterygota</taxon>
        <taxon>Neoptera</taxon>
        <taxon>Endopterygota</taxon>
        <taxon>Hymenoptera</taxon>
        <taxon>Apocrita</taxon>
        <taxon>Aculeata</taxon>
        <taxon>Apoidea</taxon>
        <taxon>Anthophila</taxon>
        <taxon>Apidae</taxon>
        <taxon>Bombus</taxon>
        <taxon>Bombus</taxon>
    </lineage>
</organism>
<dbReference type="GeneID" id="100651243"/>